<dbReference type="EMBL" id="MJBS01000001">
    <property type="protein sequence ID" value="OHF04602.1"/>
    <property type="molecule type" value="Genomic_DNA"/>
</dbReference>
<evidence type="ECO:0000313" key="3">
    <source>
        <dbReference type="Proteomes" id="UP000176998"/>
    </source>
</evidence>
<accession>A0A1G4BT50</accession>
<dbReference type="RefSeq" id="XP_022481736.1">
    <property type="nucleotide sequence ID" value="XM_022611731.1"/>
</dbReference>
<reference evidence="2 3" key="1">
    <citation type="submission" date="2016-09" db="EMBL/GenBank/DDBJ databases">
        <authorList>
            <person name="Capua I."/>
            <person name="De Benedictis P."/>
            <person name="Joannis T."/>
            <person name="Lombin L.H."/>
            <person name="Cattoli G."/>
        </authorList>
    </citation>
    <scope>NUCLEOTIDE SEQUENCE [LARGE SCALE GENOMIC DNA]</scope>
    <source>
        <strain evidence="2 3">IMI 309357</strain>
    </source>
</reference>
<feature type="region of interest" description="Disordered" evidence="1">
    <location>
        <begin position="1"/>
        <end position="39"/>
    </location>
</feature>
<evidence type="ECO:0000313" key="2">
    <source>
        <dbReference type="EMBL" id="OHF04602.1"/>
    </source>
</evidence>
<keyword evidence="3" id="KW-1185">Reference proteome</keyword>
<dbReference type="Proteomes" id="UP000176998">
    <property type="component" value="Unassembled WGS sequence"/>
</dbReference>
<evidence type="ECO:0000256" key="1">
    <source>
        <dbReference type="SAM" id="MobiDB-lite"/>
    </source>
</evidence>
<dbReference type="AlphaFoldDB" id="A0A1G4BT50"/>
<comment type="caution">
    <text evidence="2">The sequence shown here is derived from an EMBL/GenBank/DDBJ whole genome shotgun (WGS) entry which is preliminary data.</text>
</comment>
<protein>
    <submittedName>
        <fullName evidence="2">Uncharacterized protein</fullName>
    </submittedName>
</protein>
<organism evidence="2 3">
    <name type="scientific">Colletotrichum orchidophilum</name>
    <dbReference type="NCBI Taxonomy" id="1209926"/>
    <lineage>
        <taxon>Eukaryota</taxon>
        <taxon>Fungi</taxon>
        <taxon>Dikarya</taxon>
        <taxon>Ascomycota</taxon>
        <taxon>Pezizomycotina</taxon>
        <taxon>Sordariomycetes</taxon>
        <taxon>Hypocreomycetidae</taxon>
        <taxon>Glomerellales</taxon>
        <taxon>Glomerellaceae</taxon>
        <taxon>Colletotrichum</taxon>
    </lineage>
</organism>
<feature type="region of interest" description="Disordered" evidence="1">
    <location>
        <begin position="232"/>
        <end position="263"/>
    </location>
</feature>
<sequence>MLEDIGGPQEAERDCETKPQNAPASLRHKSPGKRDRQGLAAAAVDEVAAVMGMAKDCTRKELGELITETTAGARRREKIDGIALDDVAQRRSPVRLMCPAWILRHEQHDGRFDIDQPPPPGLTEERSQRLMRSATTGAHLLLYLRAVEVDVIMAVVVANARPSRPGSCPTLPPSETAALVAVRNLLPTFHNAVALRSAGWVLLGDVTHLAFQTGKPLAVAIACGSSCSIPPVRNLSQKPPRTRRSGGGGGGKSGQHSGGEAYNKRESSAKALCQARGLKTALHCERVWIAAEVVQVAKVKENVRLRQSESAIVDGYVEVGARKWTEHKSAYLANT</sequence>
<name>A0A1G4BT50_9PEZI</name>
<gene>
    <name evidence="2" type="ORF">CORC01_00073</name>
</gene>
<proteinExistence type="predicted"/>
<feature type="compositionally biased region" description="Gly residues" evidence="1">
    <location>
        <begin position="245"/>
        <end position="257"/>
    </location>
</feature>
<dbReference type="GeneID" id="34553241"/>